<keyword evidence="2" id="KW-0808">Transferase</keyword>
<protein>
    <submittedName>
        <fullName evidence="2">2-beta-glucuronyltransferase</fullName>
    </submittedName>
</protein>
<sequence>MRALFFTQQSIGLGARKTSMIFLAEAMRDHGFDVTVVTCQLSQLSRFGAAGRLDAMPVERRNRMLRADGMNTYIWVAPLHPARLAGPIDGVLGPLLIKAYAAAIPPVLKDAARTADLIVIESCAALALFRRLRKIAPKAKIVYNMSDRLLPVGMHPALQHRMEQDATDYDLIRMPAAAMANDFAGARVAVIRHGLDLKLFGGNAPSPYAATDNVLMVGDMMLDRPLLGELIARSPRANFHYFGRSPLGLGQLPNLTEYGERPFVDLVPYLQNADVGLSLYRIVPELDYLAQSSLKNIQYEYCGLPIVTPRSVANPAPNYVPYVDSDADSAFDALTLALTQGRGSTRPADIQDWRQVAGTILDKVEL</sequence>
<dbReference type="Proteomes" id="UP000290975">
    <property type="component" value="Unassembled WGS sequence"/>
</dbReference>
<gene>
    <name evidence="2" type="ORF">MBESOW_P3426</name>
</gene>
<feature type="domain" description="Glucuronosyltransferase GumK N-terminal" evidence="1">
    <location>
        <begin position="7"/>
        <end position="175"/>
    </location>
</feature>
<dbReference type="Gene3D" id="3.40.50.11010">
    <property type="match status" value="1"/>
</dbReference>
<evidence type="ECO:0000313" key="2">
    <source>
        <dbReference type="EMBL" id="GBH32187.1"/>
    </source>
</evidence>
<evidence type="ECO:0000313" key="3">
    <source>
        <dbReference type="Proteomes" id="UP000290975"/>
    </source>
</evidence>
<dbReference type="InterPro" id="IPR054299">
    <property type="entry name" value="GumK_N"/>
</dbReference>
<accession>A0A401J6D6</accession>
<evidence type="ECO:0000259" key="1">
    <source>
        <dbReference type="Pfam" id="PF22059"/>
    </source>
</evidence>
<dbReference type="RefSeq" id="WP_130754116.1">
    <property type="nucleotide sequence ID" value="NZ_BBQY01000028.1"/>
</dbReference>
<organism evidence="2 3">
    <name type="scientific">Sphingobium xenophagum</name>
    <dbReference type="NCBI Taxonomy" id="121428"/>
    <lineage>
        <taxon>Bacteria</taxon>
        <taxon>Pseudomonadati</taxon>
        <taxon>Pseudomonadota</taxon>
        <taxon>Alphaproteobacteria</taxon>
        <taxon>Sphingomonadales</taxon>
        <taxon>Sphingomonadaceae</taxon>
        <taxon>Sphingobium</taxon>
    </lineage>
</organism>
<dbReference type="GO" id="GO:0016740">
    <property type="term" value="F:transferase activity"/>
    <property type="evidence" value="ECO:0007669"/>
    <property type="project" value="UniProtKB-KW"/>
</dbReference>
<dbReference type="EMBL" id="BBQY01000028">
    <property type="protein sequence ID" value="GBH32187.1"/>
    <property type="molecule type" value="Genomic_DNA"/>
</dbReference>
<reference evidence="2 3" key="1">
    <citation type="submission" date="2014-12" db="EMBL/GenBank/DDBJ databases">
        <title>Whole genome sequencing of Sphingobium xenophagum OW59.</title>
        <authorList>
            <person name="Ohta Y."/>
            <person name="Nishi S."/>
            <person name="Hatada Y."/>
        </authorList>
    </citation>
    <scope>NUCLEOTIDE SEQUENCE [LARGE SCALE GENOMIC DNA]</scope>
    <source>
        <strain evidence="2 3">OW59</strain>
    </source>
</reference>
<dbReference type="AlphaFoldDB" id="A0A401J6D6"/>
<keyword evidence="3" id="KW-1185">Reference proteome</keyword>
<comment type="caution">
    <text evidence="2">The sequence shown here is derived from an EMBL/GenBank/DDBJ whole genome shotgun (WGS) entry which is preliminary data.</text>
</comment>
<dbReference type="SUPFAM" id="SSF53756">
    <property type="entry name" value="UDP-Glycosyltransferase/glycogen phosphorylase"/>
    <property type="match status" value="1"/>
</dbReference>
<name>A0A401J6D6_SPHXE</name>
<dbReference type="Pfam" id="PF22059">
    <property type="entry name" value="GumK_N"/>
    <property type="match status" value="1"/>
</dbReference>
<proteinExistence type="predicted"/>
<dbReference type="Gene3D" id="3.40.50.2000">
    <property type="entry name" value="Glycogen Phosphorylase B"/>
    <property type="match status" value="1"/>
</dbReference>